<protein>
    <submittedName>
        <fullName evidence="1">Uncharacterized protein</fullName>
    </submittedName>
</protein>
<dbReference type="Proteomes" id="UP000234585">
    <property type="component" value="Unassembled WGS sequence"/>
</dbReference>
<sequence length="84" mass="9543">MQTDSGKIPFYWAAASHPSMDIMNYGVRPHYRRECCIYLPCPQWVQGLNCAADAPIDRSMVDCDNAKTYIVNCLPTGTYLPWPL</sequence>
<gene>
    <name evidence="1" type="ORF">BDW47DRAFT_104982</name>
</gene>
<name>A0A2I2FD27_ASPCN</name>
<reference evidence="1 2" key="1">
    <citation type="submission" date="2017-12" db="EMBL/GenBank/DDBJ databases">
        <authorList>
            <consortium name="DOE Joint Genome Institute"/>
            <person name="Haridas S."/>
            <person name="Kjaerbolling I."/>
            <person name="Vesth T.C."/>
            <person name="Frisvad J.C."/>
            <person name="Nybo J.L."/>
            <person name="Theobald S."/>
            <person name="Kuo A."/>
            <person name="Bowyer P."/>
            <person name="Matsuda Y."/>
            <person name="Mondo S."/>
            <person name="Lyhne E.K."/>
            <person name="Kogle M.E."/>
            <person name="Clum A."/>
            <person name="Lipzen A."/>
            <person name="Salamov A."/>
            <person name="Ngan C.Y."/>
            <person name="Daum C."/>
            <person name="Chiniquy J."/>
            <person name="Barry K."/>
            <person name="LaButti K."/>
            <person name="Simmons B.A."/>
            <person name="Magnuson J.K."/>
            <person name="Mortensen U.H."/>
            <person name="Larsen T.O."/>
            <person name="Grigoriev I.V."/>
            <person name="Baker S.E."/>
            <person name="Andersen M.R."/>
            <person name="Nordberg H.P."/>
            <person name="Cantor M.N."/>
            <person name="Hua S.X."/>
        </authorList>
    </citation>
    <scope>NUCLEOTIDE SEQUENCE [LARGE SCALE GENOMIC DNA]</scope>
    <source>
        <strain evidence="1 2">CBS 102.13</strain>
    </source>
</reference>
<organism evidence="1 2">
    <name type="scientific">Aspergillus candidus</name>
    <dbReference type="NCBI Taxonomy" id="41067"/>
    <lineage>
        <taxon>Eukaryota</taxon>
        <taxon>Fungi</taxon>
        <taxon>Dikarya</taxon>
        <taxon>Ascomycota</taxon>
        <taxon>Pezizomycotina</taxon>
        <taxon>Eurotiomycetes</taxon>
        <taxon>Eurotiomycetidae</taxon>
        <taxon>Eurotiales</taxon>
        <taxon>Aspergillaceae</taxon>
        <taxon>Aspergillus</taxon>
        <taxon>Aspergillus subgen. Circumdati</taxon>
    </lineage>
</organism>
<dbReference type="EMBL" id="KZ559135">
    <property type="protein sequence ID" value="PLB38520.1"/>
    <property type="molecule type" value="Genomic_DNA"/>
</dbReference>
<dbReference type="RefSeq" id="XP_024672532.1">
    <property type="nucleotide sequence ID" value="XM_024812458.1"/>
</dbReference>
<dbReference type="GeneID" id="36519618"/>
<proteinExistence type="predicted"/>
<dbReference type="AlphaFoldDB" id="A0A2I2FD27"/>
<evidence type="ECO:0000313" key="1">
    <source>
        <dbReference type="EMBL" id="PLB38520.1"/>
    </source>
</evidence>
<evidence type="ECO:0000313" key="2">
    <source>
        <dbReference type="Proteomes" id="UP000234585"/>
    </source>
</evidence>
<accession>A0A2I2FD27</accession>
<keyword evidence="2" id="KW-1185">Reference proteome</keyword>